<reference evidence="4 5" key="3">
    <citation type="journal article" date="2017" name="G3 (Bethesda)">
        <title>Comparative analysis highlights variable genome content of wheat rusts and divergence of the mating loci.</title>
        <authorList>
            <person name="Cuomo C.A."/>
            <person name="Bakkeren G."/>
            <person name="Khalil H.B."/>
            <person name="Panwar V."/>
            <person name="Joly D."/>
            <person name="Linning R."/>
            <person name="Sakthikumar S."/>
            <person name="Song X."/>
            <person name="Adiconis X."/>
            <person name="Fan L."/>
            <person name="Goldberg J.M."/>
            <person name="Levin J.Z."/>
            <person name="Young S."/>
            <person name="Zeng Q."/>
            <person name="Anikster Y."/>
            <person name="Bruce M."/>
            <person name="Wang M."/>
            <person name="Yin C."/>
            <person name="McCallum B."/>
            <person name="Szabo L.J."/>
            <person name="Hulbert S."/>
            <person name="Chen X."/>
            <person name="Fellers J.P."/>
        </authorList>
    </citation>
    <scope>NUCLEOTIDE SEQUENCE</scope>
    <source>
        <strain evidence="4">isolate 1-1 / race 1 (BBBD)</strain>
        <strain evidence="5">Isolate 1-1 / race 1 (BBBD)</strain>
    </source>
</reference>
<feature type="compositionally biased region" description="Low complexity" evidence="1">
    <location>
        <begin position="123"/>
        <end position="136"/>
    </location>
</feature>
<dbReference type="Proteomes" id="UP000005240">
    <property type="component" value="Unassembled WGS sequence"/>
</dbReference>
<sequence>MRKTITSQGITPAEELWIGRDTSEIEKQLEPLLNFLGSFLGMKLFTSDPDGRLEKAMSRMVRLYKSSNFDAFRPLIEFFLKNPAKSDQETYDFIKQEFNSPPSHRSFTPSSVRTGTTADRVHSSSNPSHQLSSSNLVRTDTTAGRVDSSSKLPDFLPALHRELNELMYMDVTDLTVDRFIRLHHPESASLLKEYRELTSLLQPCENLINQKYEEQLKDTSEVHVLNWITPILEHISTMLQPLVSALPNSRTWRSLCDKPIQGVDGKRKPDGAIMSQYIKDEYHIEDLLVPVELKKNQSDVQEAARCLAKYVHPVFAAQPTRSYVIGLTLCGTSMQLWQFDRSGAIGSESFDIKATKENFIKFLTLMTLFLTTNKQVLGFDPTFVEGAGPACTPRPQEKKISTESVPQQLTNISTESVSQQPIENSTESVPQQLINTNTGQQLVIDHLVFRAAAICGRGTSCWEAHLREDKDQKFLIKDSWQPEDRIVEGEMLCDVTRQNVPNVARYHHHEDVHVAGRRVDTEFYVRDRIEFRGKRKINIGNPPADPELLNCFTNLVHRRLILKDVGQSISKVEDVSGLLAALEGCIKGHYGLFQAGYLHRDISINNLMINKPTDPIPKAFLIDLDVAIPRSNEDPQELHARTGTKVFMSSGLLLKKHRHSFVDDLESFFWVLIWICIHYPAEERKKTGMVRGWNQAGMKALGNMKGNSLSDPTQLVEEFTTSHKQSDPLIKCVYEFAEIMSDPEVRNDTLNPPRTLYGNIINVLRVAQGKPTETIT</sequence>
<dbReference type="Gene3D" id="1.10.510.10">
    <property type="entry name" value="Transferase(Phosphotransferase) domain 1"/>
    <property type="match status" value="1"/>
</dbReference>
<evidence type="ECO:0000313" key="4">
    <source>
        <dbReference type="EnsemblFungi" id="PTTG_04263-t43_1-p1"/>
    </source>
</evidence>
<dbReference type="STRING" id="630390.A0A180G0G1"/>
<reference evidence="3" key="1">
    <citation type="submission" date="2009-11" db="EMBL/GenBank/DDBJ databases">
        <authorList>
            <consortium name="The Broad Institute Genome Sequencing Platform"/>
            <person name="Ward D."/>
            <person name="Feldgarden M."/>
            <person name="Earl A."/>
            <person name="Young S.K."/>
            <person name="Zeng Q."/>
            <person name="Koehrsen M."/>
            <person name="Alvarado L."/>
            <person name="Berlin A."/>
            <person name="Bochicchio J."/>
            <person name="Borenstein D."/>
            <person name="Chapman S.B."/>
            <person name="Chen Z."/>
            <person name="Engels R."/>
            <person name="Freedman E."/>
            <person name="Gellesch M."/>
            <person name="Goldberg J."/>
            <person name="Griggs A."/>
            <person name="Gujja S."/>
            <person name="Heilman E."/>
            <person name="Heiman D."/>
            <person name="Hepburn T."/>
            <person name="Howarth C."/>
            <person name="Jen D."/>
            <person name="Larson L."/>
            <person name="Lewis B."/>
            <person name="Mehta T."/>
            <person name="Park D."/>
            <person name="Pearson M."/>
            <person name="Roberts A."/>
            <person name="Saif S."/>
            <person name="Shea T."/>
            <person name="Shenoy N."/>
            <person name="Sisk P."/>
            <person name="Stolte C."/>
            <person name="Sykes S."/>
            <person name="Thomson T."/>
            <person name="Walk T."/>
            <person name="White J."/>
            <person name="Yandava C."/>
            <person name="Izard J."/>
            <person name="Baranova O.V."/>
            <person name="Blanton J.M."/>
            <person name="Tanner A.C."/>
            <person name="Dewhirst F.E."/>
            <person name="Haas B."/>
            <person name="Nusbaum C."/>
            <person name="Birren B."/>
        </authorList>
    </citation>
    <scope>NUCLEOTIDE SEQUENCE [LARGE SCALE GENOMIC DNA]</scope>
    <source>
        <strain evidence="3">1-1 BBBD Race 1</strain>
    </source>
</reference>
<dbReference type="InterPro" id="IPR040976">
    <property type="entry name" value="Pkinase_fungal"/>
</dbReference>
<dbReference type="InterPro" id="IPR011009">
    <property type="entry name" value="Kinase-like_dom_sf"/>
</dbReference>
<feature type="compositionally biased region" description="Polar residues" evidence="1">
    <location>
        <begin position="137"/>
        <end position="147"/>
    </location>
</feature>
<evidence type="ECO:0000313" key="3">
    <source>
        <dbReference type="EMBL" id="OAV85932.1"/>
    </source>
</evidence>
<dbReference type="OrthoDB" id="5584477at2759"/>
<evidence type="ECO:0000256" key="1">
    <source>
        <dbReference type="SAM" id="MobiDB-lite"/>
    </source>
</evidence>
<dbReference type="EMBL" id="ADAS02002154">
    <property type="protein sequence ID" value="OAV85932.1"/>
    <property type="molecule type" value="Genomic_DNA"/>
</dbReference>
<feature type="domain" description="Fungal-type protein kinase" evidence="2">
    <location>
        <begin position="270"/>
        <end position="676"/>
    </location>
</feature>
<name>A0A180G0G1_PUCT1</name>
<accession>A0A180G0G1</accession>
<dbReference type="PANTHER" id="PTHR38248">
    <property type="entry name" value="FUNK1 6"/>
    <property type="match status" value="1"/>
</dbReference>
<evidence type="ECO:0000259" key="2">
    <source>
        <dbReference type="Pfam" id="PF17667"/>
    </source>
</evidence>
<keyword evidence="5" id="KW-1185">Reference proteome</keyword>
<evidence type="ECO:0000313" key="5">
    <source>
        <dbReference type="Proteomes" id="UP000005240"/>
    </source>
</evidence>
<organism evidence="3">
    <name type="scientific">Puccinia triticina (isolate 1-1 / race 1 (BBBD))</name>
    <name type="common">Brown leaf rust fungus</name>
    <dbReference type="NCBI Taxonomy" id="630390"/>
    <lineage>
        <taxon>Eukaryota</taxon>
        <taxon>Fungi</taxon>
        <taxon>Dikarya</taxon>
        <taxon>Basidiomycota</taxon>
        <taxon>Pucciniomycotina</taxon>
        <taxon>Pucciniomycetes</taxon>
        <taxon>Pucciniales</taxon>
        <taxon>Pucciniaceae</taxon>
        <taxon>Puccinia</taxon>
    </lineage>
</organism>
<gene>
    <name evidence="3" type="ORF">PTTG_04263</name>
</gene>
<dbReference type="SUPFAM" id="SSF56112">
    <property type="entry name" value="Protein kinase-like (PK-like)"/>
    <property type="match status" value="1"/>
</dbReference>
<dbReference type="PANTHER" id="PTHR38248:SF2">
    <property type="entry name" value="FUNK1 11"/>
    <property type="match status" value="1"/>
</dbReference>
<reference evidence="3" key="2">
    <citation type="submission" date="2016-05" db="EMBL/GenBank/DDBJ databases">
        <title>Comparative analysis highlights variable genome content of wheat rusts and divergence of the mating loci.</title>
        <authorList>
            <person name="Cuomo C.A."/>
            <person name="Bakkeren G."/>
            <person name="Szabo L."/>
            <person name="Khalil H."/>
            <person name="Joly D."/>
            <person name="Goldberg J."/>
            <person name="Young S."/>
            <person name="Zeng Q."/>
            <person name="Fellers J."/>
        </authorList>
    </citation>
    <scope>NUCLEOTIDE SEQUENCE [LARGE SCALE GENOMIC DNA]</scope>
    <source>
        <strain evidence="3">1-1 BBBD Race 1</strain>
    </source>
</reference>
<dbReference type="EnsemblFungi" id="PTTG_04263-t43_1">
    <property type="protein sequence ID" value="PTTG_04263-t43_1-p1"/>
    <property type="gene ID" value="PTTG_04263"/>
</dbReference>
<dbReference type="AlphaFoldDB" id="A0A180G0G1"/>
<dbReference type="Pfam" id="PF17667">
    <property type="entry name" value="Pkinase_fungal"/>
    <property type="match status" value="1"/>
</dbReference>
<dbReference type="VEuPathDB" id="FungiDB:PTTG_04263"/>
<proteinExistence type="predicted"/>
<reference evidence="4" key="4">
    <citation type="submission" date="2025-05" db="UniProtKB">
        <authorList>
            <consortium name="EnsemblFungi"/>
        </authorList>
    </citation>
    <scope>IDENTIFICATION</scope>
    <source>
        <strain evidence="4">isolate 1-1 / race 1 (BBBD)</strain>
    </source>
</reference>
<feature type="region of interest" description="Disordered" evidence="1">
    <location>
        <begin position="98"/>
        <end position="147"/>
    </location>
</feature>
<feature type="compositionally biased region" description="Polar residues" evidence="1">
    <location>
        <begin position="98"/>
        <end position="117"/>
    </location>
</feature>
<protein>
    <submittedName>
        <fullName evidence="4">Pkinase_fungal domain-containing protein</fullName>
    </submittedName>
</protein>